<feature type="transmembrane region" description="Helical" evidence="1">
    <location>
        <begin position="197"/>
        <end position="215"/>
    </location>
</feature>
<organism evidence="2">
    <name type="scientific">Symploca sp. SIO1C4</name>
    <dbReference type="NCBI Taxonomy" id="2607765"/>
    <lineage>
        <taxon>Bacteria</taxon>
        <taxon>Bacillati</taxon>
        <taxon>Cyanobacteriota</taxon>
        <taxon>Cyanophyceae</taxon>
        <taxon>Coleofasciculales</taxon>
        <taxon>Coleofasciculaceae</taxon>
        <taxon>Symploca</taxon>
    </lineage>
</organism>
<feature type="transmembrane region" description="Helical" evidence="1">
    <location>
        <begin position="360"/>
        <end position="385"/>
    </location>
</feature>
<sequence>MSPQAQLVMIAWLPVVLYLFRIFPAQRAVVISFIVAWLFLPQLAGFSFPGIPDYERMSATCYSILLATFIFDVQRFTSYKLGWLDLPMLIWCICPFASSITNGLGVYDGLSQTLAQTVAYGIPYFLGRIYLNNLTGLRHLVIAMFIGGLIYAPLCWIEVRMSPQIHRWVYGYLDARKFAQTIRYGGYRPTVFMQHGLSVGMWMATATLIGIWLWRAGVIKQVWGISIRWLVAVLLITVVLVKSTGAIILLLLGIMIMFTAKWFRTSFLQLLLIIGVSSYLYMGATGVFSSERIAQVVSGLATVVDQGRANSVGFRMHNEEMLSEKARQRMMFGWGGWGRNRIYVENWNGDLVDISITDSLWIISFGINGAVGLIAIFGSSLLPALR</sequence>
<keyword evidence="1" id="KW-0472">Membrane</keyword>
<comment type="caution">
    <text evidence="2">The sequence shown here is derived from an EMBL/GenBank/DDBJ whole genome shotgun (WGS) entry which is preliminary data.</text>
</comment>
<feature type="transmembrane region" description="Helical" evidence="1">
    <location>
        <begin position="227"/>
        <end position="258"/>
    </location>
</feature>
<gene>
    <name evidence="2" type="ORF">F6J89_26375</name>
</gene>
<evidence type="ECO:0000256" key="1">
    <source>
        <dbReference type="SAM" id="Phobius"/>
    </source>
</evidence>
<keyword evidence="2" id="KW-0436">Ligase</keyword>
<accession>A0A6B3ND80</accession>
<keyword evidence="1" id="KW-1133">Transmembrane helix</keyword>
<keyword evidence="1" id="KW-0812">Transmembrane</keyword>
<feature type="transmembrane region" description="Helical" evidence="1">
    <location>
        <begin position="137"/>
        <end position="157"/>
    </location>
</feature>
<reference evidence="2" key="1">
    <citation type="submission" date="2019-11" db="EMBL/GenBank/DDBJ databases">
        <title>Genomic insights into an expanded diversity of filamentous marine cyanobacteria reveals the extraordinary biosynthetic potential of Moorea and Okeania.</title>
        <authorList>
            <person name="Ferreira Leao T."/>
            <person name="Wang M."/>
            <person name="Moss N."/>
            <person name="Da Silva R."/>
            <person name="Sanders J."/>
            <person name="Nurk S."/>
            <person name="Gurevich A."/>
            <person name="Humphrey G."/>
            <person name="Reher R."/>
            <person name="Zhu Q."/>
            <person name="Belda-Ferre P."/>
            <person name="Glukhov E."/>
            <person name="Rex R."/>
            <person name="Dorrestein P.C."/>
            <person name="Knight R."/>
            <person name="Pevzner P."/>
            <person name="Gerwick W.H."/>
            <person name="Gerwick L."/>
        </authorList>
    </citation>
    <scope>NUCLEOTIDE SEQUENCE</scope>
    <source>
        <strain evidence="2">SIO1C4</strain>
    </source>
</reference>
<evidence type="ECO:0000313" key="2">
    <source>
        <dbReference type="EMBL" id="NER31049.1"/>
    </source>
</evidence>
<feature type="transmembrane region" description="Helical" evidence="1">
    <location>
        <begin position="270"/>
        <end position="288"/>
    </location>
</feature>
<feature type="transmembrane region" description="Helical" evidence="1">
    <location>
        <begin position="29"/>
        <end position="47"/>
    </location>
</feature>
<dbReference type="AlphaFoldDB" id="A0A6B3ND80"/>
<name>A0A6B3ND80_9CYAN</name>
<proteinExistence type="predicted"/>
<dbReference type="EMBL" id="JAAHFQ010000708">
    <property type="protein sequence ID" value="NER31049.1"/>
    <property type="molecule type" value="Genomic_DNA"/>
</dbReference>
<feature type="transmembrane region" description="Helical" evidence="1">
    <location>
        <begin position="7"/>
        <end position="23"/>
    </location>
</feature>
<protein>
    <submittedName>
        <fullName evidence="2">O-antigen ligase domain-containing protein</fullName>
    </submittedName>
</protein>
<feature type="non-terminal residue" evidence="2">
    <location>
        <position position="386"/>
    </location>
</feature>
<dbReference type="GO" id="GO:0016874">
    <property type="term" value="F:ligase activity"/>
    <property type="evidence" value="ECO:0007669"/>
    <property type="project" value="UniProtKB-KW"/>
</dbReference>